<proteinExistence type="predicted"/>
<reference evidence="2" key="1">
    <citation type="submission" date="2020-10" db="EMBL/GenBank/DDBJ databases">
        <authorList>
            <person name="Gilroy R."/>
        </authorList>
    </citation>
    <scope>NUCLEOTIDE SEQUENCE</scope>
    <source>
        <strain evidence="2">ChiW13-3771</strain>
    </source>
</reference>
<feature type="coiled-coil region" evidence="1">
    <location>
        <begin position="81"/>
        <end position="115"/>
    </location>
</feature>
<gene>
    <name evidence="2" type="ORF">IAC96_12915</name>
</gene>
<evidence type="ECO:0000313" key="3">
    <source>
        <dbReference type="Proteomes" id="UP000824201"/>
    </source>
</evidence>
<organism evidence="2 3">
    <name type="scientific">Candidatus Fimimorpha faecalis</name>
    <dbReference type="NCBI Taxonomy" id="2840824"/>
    <lineage>
        <taxon>Bacteria</taxon>
        <taxon>Bacillati</taxon>
        <taxon>Bacillota</taxon>
        <taxon>Clostridia</taxon>
        <taxon>Eubacteriales</taxon>
        <taxon>Candidatus Fimimorpha</taxon>
    </lineage>
</organism>
<name>A0A9D1EGH3_9FIRM</name>
<dbReference type="Proteomes" id="UP000824201">
    <property type="component" value="Unassembled WGS sequence"/>
</dbReference>
<sequence length="163" mass="19399">MRKNYSELDHYDKYIEGNTVKKQERVWEPQHWEEKRRQNRKKRALQREIERERKHSRAFTLIQTSLLVGAVGGLLLCTKNYLEIKSDINQNNRKVASLEQQYQELAEQNDARETEIESSIDYDAIREYAMNNLGMSYPKKNQVLAYDGVESEYVRQNAEIPKE</sequence>
<evidence type="ECO:0000313" key="2">
    <source>
        <dbReference type="EMBL" id="HIR89839.1"/>
    </source>
</evidence>
<keyword evidence="1" id="KW-0175">Coiled coil</keyword>
<evidence type="ECO:0000256" key="1">
    <source>
        <dbReference type="SAM" id="Coils"/>
    </source>
</evidence>
<protein>
    <submittedName>
        <fullName evidence="2">Septum formation initiator family protein</fullName>
    </submittedName>
</protein>
<comment type="caution">
    <text evidence="2">The sequence shown here is derived from an EMBL/GenBank/DDBJ whole genome shotgun (WGS) entry which is preliminary data.</text>
</comment>
<reference evidence="2" key="2">
    <citation type="journal article" date="2021" name="PeerJ">
        <title>Extensive microbial diversity within the chicken gut microbiome revealed by metagenomics and culture.</title>
        <authorList>
            <person name="Gilroy R."/>
            <person name="Ravi A."/>
            <person name="Getino M."/>
            <person name="Pursley I."/>
            <person name="Horton D.L."/>
            <person name="Alikhan N.F."/>
            <person name="Baker D."/>
            <person name="Gharbi K."/>
            <person name="Hall N."/>
            <person name="Watson M."/>
            <person name="Adriaenssens E.M."/>
            <person name="Foster-Nyarko E."/>
            <person name="Jarju S."/>
            <person name="Secka A."/>
            <person name="Antonio M."/>
            <person name="Oren A."/>
            <person name="Chaudhuri R.R."/>
            <person name="La Ragione R."/>
            <person name="Hildebrand F."/>
            <person name="Pallen M.J."/>
        </authorList>
    </citation>
    <scope>NUCLEOTIDE SEQUENCE</scope>
    <source>
        <strain evidence="2">ChiW13-3771</strain>
    </source>
</reference>
<dbReference type="InterPro" id="IPR007060">
    <property type="entry name" value="FtsL/DivIC"/>
</dbReference>
<dbReference type="EMBL" id="DVHN01000185">
    <property type="protein sequence ID" value="HIR89839.1"/>
    <property type="molecule type" value="Genomic_DNA"/>
</dbReference>
<accession>A0A9D1EGH3</accession>
<dbReference type="Pfam" id="PF04977">
    <property type="entry name" value="DivIC"/>
    <property type="match status" value="1"/>
</dbReference>
<dbReference type="AlphaFoldDB" id="A0A9D1EGH3"/>